<evidence type="ECO:0000313" key="2">
    <source>
        <dbReference type="Proteomes" id="UP000708208"/>
    </source>
</evidence>
<proteinExistence type="predicted"/>
<accession>A0A8J2J375</accession>
<protein>
    <recommendedName>
        <fullName evidence="3">F-box domain-containing protein</fullName>
    </recommendedName>
</protein>
<comment type="caution">
    <text evidence="1">The sequence shown here is derived from an EMBL/GenBank/DDBJ whole genome shotgun (WGS) entry which is preliminary data.</text>
</comment>
<dbReference type="EMBL" id="CAJVCH010011593">
    <property type="protein sequence ID" value="CAG7671030.1"/>
    <property type="molecule type" value="Genomic_DNA"/>
</dbReference>
<reference evidence="1" key="1">
    <citation type="submission" date="2021-06" db="EMBL/GenBank/DDBJ databases">
        <authorList>
            <person name="Hodson N. C."/>
            <person name="Mongue J. A."/>
            <person name="Jaron S. K."/>
        </authorList>
    </citation>
    <scope>NUCLEOTIDE SEQUENCE</scope>
</reference>
<organism evidence="1 2">
    <name type="scientific">Allacma fusca</name>
    <dbReference type="NCBI Taxonomy" id="39272"/>
    <lineage>
        <taxon>Eukaryota</taxon>
        <taxon>Metazoa</taxon>
        <taxon>Ecdysozoa</taxon>
        <taxon>Arthropoda</taxon>
        <taxon>Hexapoda</taxon>
        <taxon>Collembola</taxon>
        <taxon>Symphypleona</taxon>
        <taxon>Sminthuridae</taxon>
        <taxon>Allacma</taxon>
    </lineage>
</organism>
<evidence type="ECO:0000313" key="1">
    <source>
        <dbReference type="EMBL" id="CAG7671030.1"/>
    </source>
</evidence>
<keyword evidence="2" id="KW-1185">Reference proteome</keyword>
<gene>
    <name evidence="1" type="ORF">AFUS01_LOCUS2060</name>
</gene>
<evidence type="ECO:0008006" key="3">
    <source>
        <dbReference type="Google" id="ProtNLM"/>
    </source>
</evidence>
<name>A0A8J2J375_9HEXA</name>
<dbReference type="AlphaFoldDB" id="A0A8J2J375"/>
<sequence>MDSPLQLEYGKLELSDIINIDVIASEIFNIHRFTPKELVKCALVNKKWHSITRKVLQKKVNCTISLILKERREGSNMEKIRWLQNCCSRNFFNTIRVVIPQGSPHKCQHNYHNLLACLRSNPIVQTNFYAIEIDDDFKHDPSCQALQVIKQICQMLSSSTIEDLIVRNQNFDSVFRSKTGKYCFSNARFIKIRGMPQVPPDYFKVLKGYPHLQKVVAGVTMSSLPPFVSLEKTHLVSILSLVDLDNLVFDTLLQFAWQHPKLKAIIIHPSYFWFDPVMESIFSLLLDSSQESLETISTTLPVLGALTGAASCPLIGVQQIDINYLAGHFESESLNYIIASNMLPHLTTVEFTIDGILTIFDEVLDMDFNRVEDCNCPSVKNVIFFRFDQEEEELSGFSLETDVLRQVAQVFPNVKKFTYKGTVFPISEYEFRLTCQGIWWARWGSLETIEISVDYTDLVSFDTTILGITNEERAHWLDLLRLGVNLEDMQFAPCCKSIRDCPKLREILVHTDSSYSYEENSRGANLMTAKKHKPGWARLHPIIGPC</sequence>
<dbReference type="Proteomes" id="UP000708208">
    <property type="component" value="Unassembled WGS sequence"/>
</dbReference>